<proteinExistence type="predicted"/>
<gene>
    <name evidence="1" type="ORF">K040078D81_03680</name>
</gene>
<evidence type="ECO:0000313" key="1">
    <source>
        <dbReference type="EMBL" id="GAA6406251.1"/>
    </source>
</evidence>
<keyword evidence="2" id="KW-1185">Reference proteome</keyword>
<accession>A0ABQ0B471</accession>
<protein>
    <submittedName>
        <fullName evidence="1">Uncharacterized protein</fullName>
    </submittedName>
</protein>
<reference evidence="1 2" key="1">
    <citation type="submission" date="2024-04" db="EMBL/GenBank/DDBJ databases">
        <title>Defined microbial consortia suppress multidrug-resistant proinflammatory Enterobacteriaceae via ecological control.</title>
        <authorList>
            <person name="Furuichi M."/>
            <person name="Kawaguchi T."/>
            <person name="Pust M."/>
            <person name="Yasuma K."/>
            <person name="Plichta D."/>
            <person name="Hasegawa N."/>
            <person name="Ohya T."/>
            <person name="Bhattarai S."/>
            <person name="Sasajima S."/>
            <person name="Aoto Y."/>
            <person name="Tuganbaev T."/>
            <person name="Yaginuma M."/>
            <person name="Ueda M."/>
            <person name="Okahashi N."/>
            <person name="Amafuji K."/>
            <person name="Kiridooshi Y."/>
            <person name="Sugita K."/>
            <person name="Strazar M."/>
            <person name="Skelly A."/>
            <person name="Suda W."/>
            <person name="Hattori M."/>
            <person name="Nakamoto N."/>
            <person name="Caballero S."/>
            <person name="Norman J."/>
            <person name="Olle B."/>
            <person name="Tanoue T."/>
            <person name="Arita M."/>
            <person name="Bucci V."/>
            <person name="Atarashi K."/>
            <person name="Xavier R."/>
            <person name="Honda K."/>
        </authorList>
    </citation>
    <scope>NUCLEOTIDE SEQUENCE [LARGE SCALE GENOMIC DNA]</scope>
    <source>
        <strain evidence="2">k04-0078-D8-1</strain>
    </source>
</reference>
<evidence type="ECO:0000313" key="2">
    <source>
        <dbReference type="Proteomes" id="UP001600943"/>
    </source>
</evidence>
<dbReference type="Proteomes" id="UP001600943">
    <property type="component" value="Unassembled WGS sequence"/>
</dbReference>
<sequence>MVMTTAVMKVTDRAAGKTPRKNNLRETLKERVCMNGCTSFCCLQKNMGFLRAAVSGWDALEE</sequence>
<comment type="caution">
    <text evidence="1">The sequence shown here is derived from an EMBL/GenBank/DDBJ whole genome shotgun (WGS) entry which is preliminary data.</text>
</comment>
<dbReference type="EMBL" id="BAABYW010000001">
    <property type="protein sequence ID" value="GAA6406251.1"/>
    <property type="molecule type" value="Genomic_DNA"/>
</dbReference>
<name>A0ABQ0B471_9FIRM</name>
<organism evidence="1 2">
    <name type="scientific">Blautia hominis</name>
    <dbReference type="NCBI Taxonomy" id="2025493"/>
    <lineage>
        <taxon>Bacteria</taxon>
        <taxon>Bacillati</taxon>
        <taxon>Bacillota</taxon>
        <taxon>Clostridia</taxon>
        <taxon>Lachnospirales</taxon>
        <taxon>Lachnospiraceae</taxon>
        <taxon>Blautia</taxon>
    </lineage>
</organism>